<evidence type="ECO:0000256" key="3">
    <source>
        <dbReference type="ARBA" id="ARBA00011048"/>
    </source>
</evidence>
<dbReference type="GO" id="GO:0046872">
    <property type="term" value="F:metal ion binding"/>
    <property type="evidence" value="ECO:0007669"/>
    <property type="project" value="UniProtKB-KW"/>
</dbReference>
<accession>A0A2L2XI76</accession>
<evidence type="ECO:0000256" key="7">
    <source>
        <dbReference type="ARBA" id="ARBA00023002"/>
    </source>
</evidence>
<evidence type="ECO:0000256" key="1">
    <source>
        <dbReference type="ARBA" id="ARBA00001917"/>
    </source>
</evidence>
<dbReference type="GO" id="GO:0051536">
    <property type="term" value="F:iron-sulfur cluster binding"/>
    <property type="evidence" value="ECO:0007669"/>
    <property type="project" value="UniProtKB-KW"/>
</dbReference>
<dbReference type="PRINTS" id="PR00469">
    <property type="entry name" value="PNDRDTASEII"/>
</dbReference>
<dbReference type="PANTHER" id="PTHR42917">
    <property type="entry name" value="2,4-DIENOYL-COA REDUCTASE"/>
    <property type="match status" value="1"/>
</dbReference>
<dbReference type="PANTHER" id="PTHR42917:SF2">
    <property type="entry name" value="2,4-DIENOYL-COA REDUCTASE [(2E)-ENOYL-COA-PRODUCING]"/>
    <property type="match status" value="1"/>
</dbReference>
<dbReference type="RefSeq" id="WP_104373465.1">
    <property type="nucleotide sequence ID" value="NZ_BFAV01000162.1"/>
</dbReference>
<proteinExistence type="inferred from homology"/>
<dbReference type="Pfam" id="PF07992">
    <property type="entry name" value="Pyr_redox_2"/>
    <property type="match status" value="1"/>
</dbReference>
<evidence type="ECO:0000259" key="11">
    <source>
        <dbReference type="Pfam" id="PF07992"/>
    </source>
</evidence>
<dbReference type="Pfam" id="PF00724">
    <property type="entry name" value="Oxidored_FMN"/>
    <property type="match status" value="1"/>
</dbReference>
<evidence type="ECO:0000313" key="12">
    <source>
        <dbReference type="EMBL" id="GBF35393.1"/>
    </source>
</evidence>
<comment type="cofactor">
    <cofactor evidence="1">
        <name>FMN</name>
        <dbReference type="ChEBI" id="CHEBI:58210"/>
    </cofactor>
</comment>
<protein>
    <submittedName>
        <fullName evidence="12">2,4-dienoyl-CoA reductase</fullName>
    </submittedName>
</protein>
<evidence type="ECO:0000313" key="13">
    <source>
        <dbReference type="Proteomes" id="UP000239549"/>
    </source>
</evidence>
<dbReference type="Gene3D" id="3.40.50.720">
    <property type="entry name" value="NAD(P)-binding Rossmann-like Domain"/>
    <property type="match status" value="1"/>
</dbReference>
<sequence length="663" mass="71510">MKELFKPIEINSLRIKNRIAMPAMHLGYCENGFVTDRLVDFYEERAKGGAGLIIVGGCAIDHHGYPSMIKIDDDKYIPGLSRLTEAVKKHGAAISAQLFQAGRYSYSFMFGVEPVAPSPVPSKLTRQTPRELTGDEVLEMIEAFGTSALRAKQAGFSAVEVIASAGYLVSQFLSPITNLRRDRFGGELENRMLFGIEVAKNIRQKVGPDYPVFFRVGGNDFMPGGNTNDEIRLFCVELEKAGVDAINVTGGWHETLVPQITMGVPRGNYVYLATRIKQMVNIPVIACNRINDPVLAESILFDGLADMVGMARGLIADPELPLKAAQGRINDIRRCVGCNQGCLDTVFTGGKVSCLVNARAGREFELQTSPPVRLKNVLVVGGGPAGLEAARVAAGRGHRVTLWEKSGSLGGQLNIASIPPGRQEFSLLVDYFAYQMKELGIQVELNKEATVENVLEFGADAVIVATGASPISPPIQGSDGGNVVQAWDVLASEVNTGGKVAIIGGGAVGCETALFLACKGTISPETMHFLALNRAETWERLVELASRGIKEVTIIEMRRSAGADMGQSTRWTVLQELHRYGVKVITGAVADEITASGVYIKKGEQRELVEADTVVMAVGSRPESSLCELLKERVKEIYMVGDAVSPRKALDAVYDGFTAGEVL</sequence>
<evidence type="ECO:0000256" key="2">
    <source>
        <dbReference type="ARBA" id="ARBA00001966"/>
    </source>
</evidence>
<organism evidence="12 13">
    <name type="scientific">Desulfocucumis palustris</name>
    <dbReference type="NCBI Taxonomy" id="1898651"/>
    <lineage>
        <taxon>Bacteria</taxon>
        <taxon>Bacillati</taxon>
        <taxon>Bacillota</taxon>
        <taxon>Clostridia</taxon>
        <taxon>Eubacteriales</taxon>
        <taxon>Desulfocucumaceae</taxon>
        <taxon>Desulfocucumis</taxon>
    </lineage>
</organism>
<keyword evidence="8" id="KW-0408">Iron</keyword>
<evidence type="ECO:0000256" key="6">
    <source>
        <dbReference type="ARBA" id="ARBA00022723"/>
    </source>
</evidence>
<dbReference type="SUPFAM" id="SSF51395">
    <property type="entry name" value="FMN-linked oxidoreductases"/>
    <property type="match status" value="1"/>
</dbReference>
<evidence type="ECO:0000256" key="9">
    <source>
        <dbReference type="ARBA" id="ARBA00023014"/>
    </source>
</evidence>
<dbReference type="Proteomes" id="UP000239549">
    <property type="component" value="Unassembled WGS sequence"/>
</dbReference>
<dbReference type="EMBL" id="BFAV01000162">
    <property type="protein sequence ID" value="GBF35393.1"/>
    <property type="molecule type" value="Genomic_DNA"/>
</dbReference>
<keyword evidence="13" id="KW-1185">Reference proteome</keyword>
<feature type="domain" description="FAD/NAD(P)-binding" evidence="11">
    <location>
        <begin position="376"/>
        <end position="649"/>
    </location>
</feature>
<reference evidence="13" key="1">
    <citation type="submission" date="2018-02" db="EMBL/GenBank/DDBJ databases">
        <title>Genome sequence of Desulfocucumis palustris strain NAW-5.</title>
        <authorList>
            <person name="Watanabe M."/>
            <person name="Kojima H."/>
            <person name="Fukui M."/>
        </authorList>
    </citation>
    <scope>NUCLEOTIDE SEQUENCE [LARGE SCALE GENOMIC DNA]</scope>
    <source>
        <strain evidence="13">NAW-5</strain>
    </source>
</reference>
<dbReference type="AlphaFoldDB" id="A0A2L2XI76"/>
<dbReference type="CDD" id="cd02803">
    <property type="entry name" value="OYE_like_FMN_family"/>
    <property type="match status" value="1"/>
</dbReference>
<comment type="cofactor">
    <cofactor evidence="2">
        <name>[4Fe-4S] cluster</name>
        <dbReference type="ChEBI" id="CHEBI:49883"/>
    </cofactor>
</comment>
<dbReference type="Gene3D" id="3.50.50.60">
    <property type="entry name" value="FAD/NAD(P)-binding domain"/>
    <property type="match status" value="1"/>
</dbReference>
<evidence type="ECO:0000256" key="4">
    <source>
        <dbReference type="ARBA" id="ARBA00022630"/>
    </source>
</evidence>
<dbReference type="InterPro" id="IPR036188">
    <property type="entry name" value="FAD/NAD-bd_sf"/>
</dbReference>
<keyword evidence="9" id="KW-0411">Iron-sulfur</keyword>
<dbReference type="InterPro" id="IPR001155">
    <property type="entry name" value="OxRdtase_FMN_N"/>
</dbReference>
<dbReference type="OrthoDB" id="9772736at2"/>
<name>A0A2L2XI76_9FIRM</name>
<evidence type="ECO:0000256" key="5">
    <source>
        <dbReference type="ARBA" id="ARBA00022643"/>
    </source>
</evidence>
<comment type="similarity">
    <text evidence="3">In the N-terminal section; belongs to the NADH:flavin oxidoreductase/NADH oxidase family.</text>
</comment>
<feature type="domain" description="NADH:flavin oxidoreductase/NADH oxidase N-terminal" evidence="10">
    <location>
        <begin position="3"/>
        <end position="328"/>
    </location>
</feature>
<keyword evidence="5" id="KW-0288">FMN</keyword>
<dbReference type="Gene3D" id="3.20.20.70">
    <property type="entry name" value="Aldolase class I"/>
    <property type="match status" value="1"/>
</dbReference>
<evidence type="ECO:0000259" key="10">
    <source>
        <dbReference type="Pfam" id="PF00724"/>
    </source>
</evidence>
<keyword evidence="4" id="KW-0285">Flavoprotein</keyword>
<dbReference type="InterPro" id="IPR023753">
    <property type="entry name" value="FAD/NAD-binding_dom"/>
</dbReference>
<dbReference type="PRINTS" id="PR00368">
    <property type="entry name" value="FADPNR"/>
</dbReference>
<dbReference type="GO" id="GO:0010181">
    <property type="term" value="F:FMN binding"/>
    <property type="evidence" value="ECO:0007669"/>
    <property type="project" value="InterPro"/>
</dbReference>
<dbReference type="GO" id="GO:0016491">
    <property type="term" value="F:oxidoreductase activity"/>
    <property type="evidence" value="ECO:0007669"/>
    <property type="project" value="UniProtKB-KW"/>
</dbReference>
<keyword evidence="7" id="KW-0560">Oxidoreductase</keyword>
<evidence type="ECO:0000256" key="8">
    <source>
        <dbReference type="ARBA" id="ARBA00023004"/>
    </source>
</evidence>
<dbReference type="InterPro" id="IPR013785">
    <property type="entry name" value="Aldolase_TIM"/>
</dbReference>
<dbReference type="SUPFAM" id="SSF51905">
    <property type="entry name" value="FAD/NAD(P)-binding domain"/>
    <property type="match status" value="1"/>
</dbReference>
<gene>
    <name evidence="12" type="ORF">DCCM_4516</name>
</gene>
<dbReference type="InterPro" id="IPR051793">
    <property type="entry name" value="NADH:flavin_oxidoreductase"/>
</dbReference>
<keyword evidence="6" id="KW-0479">Metal-binding</keyword>
<comment type="caution">
    <text evidence="12">The sequence shown here is derived from an EMBL/GenBank/DDBJ whole genome shotgun (WGS) entry which is preliminary data.</text>
</comment>